<accession>A0A2K3KCV3</accession>
<dbReference type="EMBL" id="ASHM01162125">
    <property type="protein sequence ID" value="PNX64127.1"/>
    <property type="molecule type" value="Genomic_DNA"/>
</dbReference>
<dbReference type="AlphaFoldDB" id="A0A2K3KCV3"/>
<organism evidence="1 2">
    <name type="scientific">Trifolium pratense</name>
    <name type="common">Red clover</name>
    <dbReference type="NCBI Taxonomy" id="57577"/>
    <lineage>
        <taxon>Eukaryota</taxon>
        <taxon>Viridiplantae</taxon>
        <taxon>Streptophyta</taxon>
        <taxon>Embryophyta</taxon>
        <taxon>Tracheophyta</taxon>
        <taxon>Spermatophyta</taxon>
        <taxon>Magnoliopsida</taxon>
        <taxon>eudicotyledons</taxon>
        <taxon>Gunneridae</taxon>
        <taxon>Pentapetalae</taxon>
        <taxon>rosids</taxon>
        <taxon>fabids</taxon>
        <taxon>Fabales</taxon>
        <taxon>Fabaceae</taxon>
        <taxon>Papilionoideae</taxon>
        <taxon>50 kb inversion clade</taxon>
        <taxon>NPAAA clade</taxon>
        <taxon>Hologalegina</taxon>
        <taxon>IRL clade</taxon>
        <taxon>Trifolieae</taxon>
        <taxon>Trifolium</taxon>
    </lineage>
</organism>
<evidence type="ECO:0000313" key="2">
    <source>
        <dbReference type="Proteomes" id="UP000236291"/>
    </source>
</evidence>
<name>A0A2K3KCV3_TRIPR</name>
<reference evidence="1 2" key="1">
    <citation type="journal article" date="2014" name="Am. J. Bot.">
        <title>Genome assembly and annotation for red clover (Trifolium pratense; Fabaceae).</title>
        <authorList>
            <person name="Istvanek J."/>
            <person name="Jaros M."/>
            <person name="Krenek A."/>
            <person name="Repkova J."/>
        </authorList>
    </citation>
    <scope>NUCLEOTIDE SEQUENCE [LARGE SCALE GENOMIC DNA]</scope>
    <source>
        <strain evidence="2">cv. Tatra</strain>
        <tissue evidence="1">Young leaves</tissue>
    </source>
</reference>
<gene>
    <name evidence="1" type="ORF">L195_g061965</name>
</gene>
<reference evidence="1 2" key="2">
    <citation type="journal article" date="2017" name="Front. Plant Sci.">
        <title>Gene Classification and Mining of Molecular Markers Useful in Red Clover (Trifolium pratense) Breeding.</title>
        <authorList>
            <person name="Istvanek J."/>
            <person name="Dluhosova J."/>
            <person name="Dluhos P."/>
            <person name="Patkova L."/>
            <person name="Nedelnik J."/>
            <person name="Repkova J."/>
        </authorList>
    </citation>
    <scope>NUCLEOTIDE SEQUENCE [LARGE SCALE GENOMIC DNA]</scope>
    <source>
        <strain evidence="2">cv. Tatra</strain>
        <tissue evidence="1">Young leaves</tissue>
    </source>
</reference>
<proteinExistence type="predicted"/>
<comment type="caution">
    <text evidence="1">The sequence shown here is derived from an EMBL/GenBank/DDBJ whole genome shotgun (WGS) entry which is preliminary data.</text>
</comment>
<dbReference type="Proteomes" id="UP000236291">
    <property type="component" value="Unassembled WGS sequence"/>
</dbReference>
<protein>
    <submittedName>
        <fullName evidence="1">Uncharacterized protein</fullName>
    </submittedName>
</protein>
<sequence length="59" mass="6510">MLCQHNPDANSGLKQLRIQLTDIGAPFLGGMSLIKLVFGVATPIDPFLKCSWPDQRDLQ</sequence>
<feature type="non-terminal residue" evidence="1">
    <location>
        <position position="59"/>
    </location>
</feature>
<evidence type="ECO:0000313" key="1">
    <source>
        <dbReference type="EMBL" id="PNX64127.1"/>
    </source>
</evidence>